<reference evidence="1" key="1">
    <citation type="journal article" date="2014" name="Int. J. Syst. Evol. Microbiol.">
        <title>Complete genome sequence of Corynebacterium casei LMG S-19264T (=DSM 44701T), isolated from a smear-ripened cheese.</title>
        <authorList>
            <consortium name="US DOE Joint Genome Institute (JGI-PGF)"/>
            <person name="Walter F."/>
            <person name="Albersmeier A."/>
            <person name="Kalinowski J."/>
            <person name="Ruckert C."/>
        </authorList>
    </citation>
    <scope>NUCLEOTIDE SEQUENCE</scope>
    <source>
        <strain evidence="1">KCTC 12870</strain>
    </source>
</reference>
<comment type="caution">
    <text evidence="1">The sequence shown here is derived from an EMBL/GenBank/DDBJ whole genome shotgun (WGS) entry which is preliminary data.</text>
</comment>
<evidence type="ECO:0000313" key="1">
    <source>
        <dbReference type="EMBL" id="GHB94128.1"/>
    </source>
</evidence>
<name>A0A8J3DFX4_9BACT</name>
<keyword evidence="2" id="KW-1185">Reference proteome</keyword>
<dbReference type="EMBL" id="BMXG01000003">
    <property type="protein sequence ID" value="GHB94128.1"/>
    <property type="molecule type" value="Genomic_DNA"/>
</dbReference>
<sequence length="67" mass="7370">MCHDCYQAAHVAALMSMQHPPANTAKVGTLTFMLEQEFKVEPSVPTGLNCLTTNRMEQPGRDTGLHL</sequence>
<dbReference type="Proteomes" id="UP000642829">
    <property type="component" value="Unassembled WGS sequence"/>
</dbReference>
<dbReference type="AlphaFoldDB" id="A0A8J3DFX4"/>
<organism evidence="1 2">
    <name type="scientific">Cerasicoccus arenae</name>
    <dbReference type="NCBI Taxonomy" id="424488"/>
    <lineage>
        <taxon>Bacteria</taxon>
        <taxon>Pseudomonadati</taxon>
        <taxon>Verrucomicrobiota</taxon>
        <taxon>Opitutia</taxon>
        <taxon>Puniceicoccales</taxon>
        <taxon>Cerasicoccaceae</taxon>
        <taxon>Cerasicoccus</taxon>
    </lineage>
</organism>
<protein>
    <submittedName>
        <fullName evidence="1">Uncharacterized protein</fullName>
    </submittedName>
</protein>
<reference evidence="1" key="2">
    <citation type="submission" date="2020-09" db="EMBL/GenBank/DDBJ databases">
        <authorList>
            <person name="Sun Q."/>
            <person name="Kim S."/>
        </authorList>
    </citation>
    <scope>NUCLEOTIDE SEQUENCE</scope>
    <source>
        <strain evidence="1">KCTC 12870</strain>
    </source>
</reference>
<gene>
    <name evidence="1" type="ORF">GCM10007047_07230</name>
</gene>
<proteinExistence type="predicted"/>
<evidence type="ECO:0000313" key="2">
    <source>
        <dbReference type="Proteomes" id="UP000642829"/>
    </source>
</evidence>
<accession>A0A8J3DFX4</accession>